<evidence type="ECO:0000259" key="3">
    <source>
        <dbReference type="SMART" id="SM00062"/>
    </source>
</evidence>
<feature type="chain" id="PRO_5019546315" evidence="2">
    <location>
        <begin position="26"/>
        <end position="276"/>
    </location>
</feature>
<dbReference type="OrthoDB" id="9768183at2"/>
<dbReference type="Proteomes" id="UP000281647">
    <property type="component" value="Unassembled WGS sequence"/>
</dbReference>
<dbReference type="RefSeq" id="WP_128628686.1">
    <property type="nucleotide sequence ID" value="NZ_RKST01000045.1"/>
</dbReference>
<dbReference type="InterPro" id="IPR001638">
    <property type="entry name" value="Solute-binding_3/MltF_N"/>
</dbReference>
<gene>
    <name evidence="4" type="ORF">EET67_23475</name>
</gene>
<feature type="domain" description="Solute-binding protein family 3/N-terminal" evidence="3">
    <location>
        <begin position="40"/>
        <end position="263"/>
    </location>
</feature>
<comment type="caution">
    <text evidence="4">The sequence shown here is derived from an EMBL/GenBank/DDBJ whole genome shotgun (WGS) entry which is preliminary data.</text>
</comment>
<evidence type="ECO:0000313" key="5">
    <source>
        <dbReference type="Proteomes" id="UP000281647"/>
    </source>
</evidence>
<accession>A0A432UZN2</accession>
<proteinExistence type="predicted"/>
<evidence type="ECO:0000313" key="4">
    <source>
        <dbReference type="EMBL" id="RUM95396.1"/>
    </source>
</evidence>
<dbReference type="PANTHER" id="PTHR35936">
    <property type="entry name" value="MEMBRANE-BOUND LYTIC MUREIN TRANSGLYCOSYLASE F"/>
    <property type="match status" value="1"/>
</dbReference>
<name>A0A432UZN2_9HYPH</name>
<dbReference type="SMART" id="SM00062">
    <property type="entry name" value="PBPb"/>
    <property type="match status" value="1"/>
</dbReference>
<organism evidence="4 5">
    <name type="scientific">Borborobacter arsenicus</name>
    <dbReference type="NCBI Taxonomy" id="1851146"/>
    <lineage>
        <taxon>Bacteria</taxon>
        <taxon>Pseudomonadati</taxon>
        <taxon>Pseudomonadota</taxon>
        <taxon>Alphaproteobacteria</taxon>
        <taxon>Hyphomicrobiales</taxon>
        <taxon>Phyllobacteriaceae</taxon>
        <taxon>Borborobacter</taxon>
    </lineage>
</organism>
<sequence length="276" mass="30005">MKIKFCSTLFGVTAALALMAAPINACERSIDDSSVIKPGHITYVANPTVPPYQFTDSTGVLKGLRVDLANALSKRLCMDSEFISAEFSVHIPGLEADRWDVTIAPIFYTAERAKRVYMIPYEKQALSISTKVGDGRIGSRDDLSGKAIGVEIGGFEESRLRDLHAEFEGSGRKGINIQTFDNYATAFQALRSGQVDAVAAMDAVGYDYQQRGDFTRVLSGLFATPASLAFGDKALAQAVVRELNEMKTDGSLAELYRPYGIELLPGEFLLKGPDIN</sequence>
<protein>
    <submittedName>
        <fullName evidence="4">Transporter substrate-binding domain-containing protein</fullName>
    </submittedName>
</protein>
<reference evidence="4 5" key="1">
    <citation type="submission" date="2018-11" db="EMBL/GenBank/DDBJ databases">
        <title>Pseudaminobacter arsenicus sp. nov., an arsenic-resistant bacterium isolated from arsenic-rich aquifers.</title>
        <authorList>
            <person name="Mu Y."/>
        </authorList>
    </citation>
    <scope>NUCLEOTIDE SEQUENCE [LARGE SCALE GENOMIC DNA]</scope>
    <source>
        <strain evidence="4 5">CB3</strain>
    </source>
</reference>
<evidence type="ECO:0000256" key="1">
    <source>
        <dbReference type="ARBA" id="ARBA00022729"/>
    </source>
</evidence>
<dbReference type="PANTHER" id="PTHR35936:SF17">
    <property type="entry name" value="ARGININE-BINDING EXTRACELLULAR PROTEIN ARTP"/>
    <property type="match status" value="1"/>
</dbReference>
<keyword evidence="5" id="KW-1185">Reference proteome</keyword>
<dbReference type="EMBL" id="RKST01000045">
    <property type="protein sequence ID" value="RUM95396.1"/>
    <property type="molecule type" value="Genomic_DNA"/>
</dbReference>
<feature type="signal peptide" evidence="2">
    <location>
        <begin position="1"/>
        <end position="25"/>
    </location>
</feature>
<dbReference type="Gene3D" id="3.40.190.10">
    <property type="entry name" value="Periplasmic binding protein-like II"/>
    <property type="match status" value="2"/>
</dbReference>
<keyword evidence="1 2" id="KW-0732">Signal</keyword>
<dbReference type="SUPFAM" id="SSF53850">
    <property type="entry name" value="Periplasmic binding protein-like II"/>
    <property type="match status" value="1"/>
</dbReference>
<dbReference type="AlphaFoldDB" id="A0A432UZN2"/>
<dbReference type="Pfam" id="PF00497">
    <property type="entry name" value="SBP_bac_3"/>
    <property type="match status" value="1"/>
</dbReference>
<evidence type="ECO:0000256" key="2">
    <source>
        <dbReference type="SAM" id="SignalP"/>
    </source>
</evidence>